<dbReference type="InterPro" id="IPR032444">
    <property type="entry name" value="Keratin_2_head"/>
</dbReference>
<dbReference type="FunFam" id="1.20.5.500:FF:000001">
    <property type="entry name" value="Type II keratin 23"/>
    <property type="match status" value="1"/>
</dbReference>
<dbReference type="Proteomes" id="UP000007635">
    <property type="component" value="Chromosome XII"/>
</dbReference>
<dbReference type="SUPFAM" id="SSF64593">
    <property type="entry name" value="Intermediate filament protein, coiled coil region"/>
    <property type="match status" value="3"/>
</dbReference>
<dbReference type="GO" id="GO:0005615">
    <property type="term" value="C:extracellular space"/>
    <property type="evidence" value="ECO:0007669"/>
    <property type="project" value="TreeGrafter"/>
</dbReference>
<keyword evidence="2 5" id="KW-0403">Intermediate filament</keyword>
<reference evidence="9" key="3">
    <citation type="submission" date="2025-09" db="UniProtKB">
        <authorList>
            <consortium name="Ensembl"/>
        </authorList>
    </citation>
    <scope>IDENTIFICATION</scope>
</reference>
<reference evidence="9 10" key="1">
    <citation type="journal article" date="2021" name="G3 (Bethesda)">
        <title>Improved contiguity of the threespine stickleback genome using long-read sequencing.</title>
        <authorList>
            <person name="Nath S."/>
            <person name="Shaw D.E."/>
            <person name="White M.A."/>
        </authorList>
    </citation>
    <scope>NUCLEOTIDE SEQUENCE [LARGE SCALE GENOMIC DNA]</scope>
    <source>
        <strain evidence="9 10">Lake Benthic</strain>
    </source>
</reference>
<feature type="region of interest" description="Disordered" evidence="7">
    <location>
        <begin position="435"/>
        <end position="460"/>
    </location>
</feature>
<dbReference type="InterPro" id="IPR039008">
    <property type="entry name" value="IF_rod_dom"/>
</dbReference>
<evidence type="ECO:0000256" key="5">
    <source>
        <dbReference type="RuleBase" id="RU000685"/>
    </source>
</evidence>
<dbReference type="Pfam" id="PF00038">
    <property type="entry name" value="Filament"/>
    <property type="match status" value="1"/>
</dbReference>
<comment type="similarity">
    <text evidence="4 5">Belongs to the intermediate filament family.</text>
</comment>
<feature type="domain" description="IF rod" evidence="8">
    <location>
        <begin position="125"/>
        <end position="436"/>
    </location>
</feature>
<dbReference type="InParanoid" id="G3NI10"/>
<dbReference type="OMA" id="ESWLECG"/>
<dbReference type="InterPro" id="IPR018039">
    <property type="entry name" value="IF_conserved"/>
</dbReference>
<reference evidence="9" key="2">
    <citation type="submission" date="2025-08" db="UniProtKB">
        <authorList>
            <consortium name="Ensembl"/>
        </authorList>
    </citation>
    <scope>IDENTIFICATION</scope>
</reference>
<organism evidence="9 10">
    <name type="scientific">Gasterosteus aculeatus aculeatus</name>
    <name type="common">three-spined stickleback</name>
    <dbReference type="NCBI Taxonomy" id="481459"/>
    <lineage>
        <taxon>Eukaryota</taxon>
        <taxon>Metazoa</taxon>
        <taxon>Chordata</taxon>
        <taxon>Craniata</taxon>
        <taxon>Vertebrata</taxon>
        <taxon>Euteleostomi</taxon>
        <taxon>Actinopterygii</taxon>
        <taxon>Neopterygii</taxon>
        <taxon>Teleostei</taxon>
        <taxon>Neoteleostei</taxon>
        <taxon>Acanthomorphata</taxon>
        <taxon>Eupercaria</taxon>
        <taxon>Perciformes</taxon>
        <taxon>Cottioidei</taxon>
        <taxon>Gasterosteales</taxon>
        <taxon>Gasterosteidae</taxon>
        <taxon>Gasterosteus</taxon>
    </lineage>
</organism>
<dbReference type="PROSITE" id="PS51842">
    <property type="entry name" value="IF_ROD_2"/>
    <property type="match status" value="1"/>
</dbReference>
<dbReference type="GeneTree" id="ENSGT00940000161090"/>
<dbReference type="GO" id="GO:0045095">
    <property type="term" value="C:keratin filament"/>
    <property type="evidence" value="ECO:0007669"/>
    <property type="project" value="InterPro"/>
</dbReference>
<dbReference type="Ensembl" id="ENSGACT00000004984.2">
    <property type="protein sequence ID" value="ENSGACP00000004970.2"/>
    <property type="gene ID" value="ENSGACG00000003787.2"/>
</dbReference>
<dbReference type="Pfam" id="PF16208">
    <property type="entry name" value="Keratin_2_head"/>
    <property type="match status" value="1"/>
</dbReference>
<feature type="coiled-coil region" evidence="6">
    <location>
        <begin position="129"/>
        <end position="268"/>
    </location>
</feature>
<dbReference type="Gene3D" id="1.20.5.1160">
    <property type="entry name" value="Vasodilator-stimulated phosphoprotein"/>
    <property type="match status" value="1"/>
</dbReference>
<proteinExistence type="inferred from homology"/>
<dbReference type="FunFam" id="1.20.5.170:FF:000004">
    <property type="entry name" value="Keratin, type II cytoskeletal 5"/>
    <property type="match status" value="1"/>
</dbReference>
<evidence type="ECO:0000256" key="7">
    <source>
        <dbReference type="SAM" id="MobiDB-lite"/>
    </source>
</evidence>
<evidence type="ECO:0000256" key="1">
    <source>
        <dbReference type="ARBA" id="ARBA00022744"/>
    </source>
</evidence>
<dbReference type="Gene3D" id="1.20.5.170">
    <property type="match status" value="1"/>
</dbReference>
<evidence type="ECO:0000256" key="6">
    <source>
        <dbReference type="SAM" id="Coils"/>
    </source>
</evidence>
<dbReference type="eggNOG" id="ENOG502QQIF">
    <property type="taxonomic scope" value="Eukaryota"/>
</dbReference>
<dbReference type="PANTHER" id="PTHR45616:SF21">
    <property type="entry name" value="KERATIN, TYPE II CYTOSKELETAL 7"/>
    <property type="match status" value="1"/>
</dbReference>
<dbReference type="AlphaFoldDB" id="G3NI10"/>
<evidence type="ECO:0000259" key="8">
    <source>
        <dbReference type="PROSITE" id="PS51842"/>
    </source>
</evidence>
<evidence type="ECO:0000256" key="4">
    <source>
        <dbReference type="ARBA" id="ARBA00061646"/>
    </source>
</evidence>
<dbReference type="PRINTS" id="PR01276">
    <property type="entry name" value="TYPE2KERATIN"/>
</dbReference>
<accession>G3NI10</accession>
<sequence>MSSRSIISSGGGSRMSIGGYGGSGSAGAGGGRSYSSRSMITKSSQRMSGSLRGFGGGSGFGGGGGGGGGGSFGGGSYIGYGFGSGGGGGGGGMGGTISNVQVNANLLAPMQISIDPNIQTVRTQEKEEIKTLNNRFASFIDKVRFLEQQNKMLETKWSLLQEQTTTRSNIDAMFEAYIANLRRQLDGLGNEKMKLEGELRNMQGLVEDFKNKYEDEINKRASVENEFVLLKKDVDGAYMNKVELEAKVDSLQDEINFLRAVYEAELRELQGQIKDTSVVVEMDNTRNLDMDSIVAEVKAQYEAVANANRKETEQWYQQKYQEMELNAGQAGDDLRSSKTEIAELNRMISRLQNEIESVKGQRGNLEAQIAEAEERGELAVKDAKARIRDLEEALQRAKQDMTRQVREYQDLMNIKLALDIEIATYRKLLEGEEDRITSGGGSSTIHIQSSSSGGGGGGGGFGGGGFGGGFSSGGGGGGYGSGGGGYGSSFGGGGGASFGGGYGGGSMSGGGSYGGGYSKSGGGGGVSIISKVSSSSTSSRRH</sequence>
<keyword evidence="3 6" id="KW-0175">Coiled coil</keyword>
<keyword evidence="10" id="KW-1185">Reference proteome</keyword>
<dbReference type="GO" id="GO:0031424">
    <property type="term" value="P:keratinization"/>
    <property type="evidence" value="ECO:0007669"/>
    <property type="project" value="TreeGrafter"/>
</dbReference>
<dbReference type="PROSITE" id="PS00226">
    <property type="entry name" value="IF_ROD_1"/>
    <property type="match status" value="1"/>
</dbReference>
<dbReference type="Bgee" id="ENSGACG00000003787">
    <property type="expression patterns" value="Expressed in zone of skin and 10 other cell types or tissues"/>
</dbReference>
<dbReference type="PANTHER" id="PTHR45616">
    <property type="entry name" value="GATA-TYPE DOMAIN-CONTAINING PROTEIN"/>
    <property type="match status" value="1"/>
</dbReference>
<evidence type="ECO:0000256" key="2">
    <source>
        <dbReference type="ARBA" id="ARBA00022754"/>
    </source>
</evidence>
<dbReference type="GO" id="GO:0045109">
    <property type="term" value="P:intermediate filament organization"/>
    <property type="evidence" value="ECO:0007669"/>
    <property type="project" value="TreeGrafter"/>
</dbReference>
<dbReference type="GO" id="GO:0030280">
    <property type="term" value="F:structural constituent of skin epidermis"/>
    <property type="evidence" value="ECO:0007669"/>
    <property type="project" value="TreeGrafter"/>
</dbReference>
<name>G3NI10_GASAC</name>
<dbReference type="FunFam" id="1.20.5.1160:FF:000001">
    <property type="entry name" value="Keratin type II"/>
    <property type="match status" value="1"/>
</dbReference>
<feature type="region of interest" description="Disordered" evidence="7">
    <location>
        <begin position="24"/>
        <end position="55"/>
    </location>
</feature>
<dbReference type="STRING" id="69293.ENSGACP00000004970"/>
<dbReference type="SMART" id="SM01391">
    <property type="entry name" value="Filament"/>
    <property type="match status" value="1"/>
</dbReference>
<dbReference type="Gene3D" id="1.20.5.500">
    <property type="entry name" value="Single helix bin"/>
    <property type="match status" value="1"/>
</dbReference>
<protein>
    <submittedName>
        <fullName evidence="9">Keratin 5</fullName>
    </submittedName>
</protein>
<dbReference type="InterPro" id="IPR003054">
    <property type="entry name" value="Keratin_II"/>
</dbReference>
<evidence type="ECO:0000256" key="3">
    <source>
        <dbReference type="ARBA" id="ARBA00023054"/>
    </source>
</evidence>
<evidence type="ECO:0000313" key="10">
    <source>
        <dbReference type="Proteomes" id="UP000007635"/>
    </source>
</evidence>
<keyword evidence="1" id="KW-0416">Keratin</keyword>
<feature type="coiled-coil region" evidence="6">
    <location>
        <begin position="294"/>
        <end position="414"/>
    </location>
</feature>
<evidence type="ECO:0000313" key="9">
    <source>
        <dbReference type="Ensembl" id="ENSGACP00000004970.2"/>
    </source>
</evidence>